<reference evidence="4 5" key="1">
    <citation type="submission" date="2018-10" db="EMBL/GenBank/DDBJ databases">
        <title>A high-quality apple genome assembly.</title>
        <authorList>
            <person name="Hu J."/>
        </authorList>
    </citation>
    <scope>NUCLEOTIDE SEQUENCE [LARGE SCALE GENOMIC DNA]</scope>
    <source>
        <strain evidence="5">cv. HFTH1</strain>
        <tissue evidence="4">Young leaf</tissue>
    </source>
</reference>
<feature type="transmembrane region" description="Helical" evidence="2">
    <location>
        <begin position="73"/>
        <end position="95"/>
    </location>
</feature>
<feature type="chain" id="PRO_5019762018" evidence="3">
    <location>
        <begin position="22"/>
        <end position="105"/>
    </location>
</feature>
<keyword evidence="2" id="KW-1133">Transmembrane helix</keyword>
<gene>
    <name evidence="4" type="ORF">DVH24_032283</name>
</gene>
<evidence type="ECO:0000256" key="1">
    <source>
        <dbReference type="SAM" id="MobiDB-lite"/>
    </source>
</evidence>
<dbReference type="Proteomes" id="UP000290289">
    <property type="component" value="Chromosome 9"/>
</dbReference>
<feature type="region of interest" description="Disordered" evidence="1">
    <location>
        <begin position="26"/>
        <end position="61"/>
    </location>
</feature>
<feature type="compositionally biased region" description="Acidic residues" evidence="1">
    <location>
        <begin position="43"/>
        <end position="53"/>
    </location>
</feature>
<feature type="signal peptide" evidence="3">
    <location>
        <begin position="1"/>
        <end position="21"/>
    </location>
</feature>
<sequence length="105" mass="11117">MARLGLICLLLTGFLLVSAMAADKSDDLGRETEHSTSIAAEPSDTESMEEGEMAEAPTFRRLGPAEKKADKSVAGGGIIIGGLVTTIFAAVFCYIRVTRKRGVIN</sequence>
<evidence type="ECO:0000256" key="3">
    <source>
        <dbReference type="SAM" id="SignalP"/>
    </source>
</evidence>
<keyword evidence="2" id="KW-0472">Membrane</keyword>
<organism evidence="4 5">
    <name type="scientific">Malus domestica</name>
    <name type="common">Apple</name>
    <name type="synonym">Pyrus malus</name>
    <dbReference type="NCBI Taxonomy" id="3750"/>
    <lineage>
        <taxon>Eukaryota</taxon>
        <taxon>Viridiplantae</taxon>
        <taxon>Streptophyta</taxon>
        <taxon>Embryophyta</taxon>
        <taxon>Tracheophyta</taxon>
        <taxon>Spermatophyta</taxon>
        <taxon>Magnoliopsida</taxon>
        <taxon>eudicotyledons</taxon>
        <taxon>Gunneridae</taxon>
        <taxon>Pentapetalae</taxon>
        <taxon>rosids</taxon>
        <taxon>fabids</taxon>
        <taxon>Rosales</taxon>
        <taxon>Rosaceae</taxon>
        <taxon>Amygdaloideae</taxon>
        <taxon>Maleae</taxon>
        <taxon>Malus</taxon>
    </lineage>
</organism>
<comment type="caution">
    <text evidence="4">The sequence shown here is derived from an EMBL/GenBank/DDBJ whole genome shotgun (WGS) entry which is preliminary data.</text>
</comment>
<keyword evidence="3" id="KW-0732">Signal</keyword>
<name>A0A498J3Z9_MALDO</name>
<evidence type="ECO:0000313" key="5">
    <source>
        <dbReference type="Proteomes" id="UP000290289"/>
    </source>
</evidence>
<evidence type="ECO:0000256" key="2">
    <source>
        <dbReference type="SAM" id="Phobius"/>
    </source>
</evidence>
<keyword evidence="5" id="KW-1185">Reference proteome</keyword>
<accession>A0A498J3Z9</accession>
<protein>
    <submittedName>
        <fullName evidence="4">Uncharacterized protein</fullName>
    </submittedName>
</protein>
<keyword evidence="2" id="KW-0812">Transmembrane</keyword>
<dbReference type="PANTHER" id="PTHR34558:SF4">
    <property type="entry name" value="TRANSMEMBRANE PROTEIN"/>
    <property type="match status" value="1"/>
</dbReference>
<dbReference type="Gramene" id="mRNA:MD09G0088800">
    <property type="protein sequence ID" value="CDS:MD09G0088800.1"/>
    <property type="gene ID" value="MD09G0088800"/>
</dbReference>
<dbReference type="OrthoDB" id="686454at2759"/>
<dbReference type="EMBL" id="RDQH01000335">
    <property type="protein sequence ID" value="RXH89926.1"/>
    <property type="molecule type" value="Genomic_DNA"/>
</dbReference>
<evidence type="ECO:0000313" key="4">
    <source>
        <dbReference type="EMBL" id="RXH89926.1"/>
    </source>
</evidence>
<proteinExistence type="predicted"/>
<dbReference type="PANTHER" id="PTHR34558">
    <property type="entry name" value="EXPRESSED PROTEIN"/>
    <property type="match status" value="1"/>
</dbReference>
<dbReference type="AlphaFoldDB" id="A0A498J3Z9"/>